<gene>
    <name evidence="1" type="ORF">ACFO6W_02770</name>
</gene>
<organism evidence="1 2">
    <name type="scientific">Dysgonomonas termitidis</name>
    <dbReference type="NCBI Taxonomy" id="1516126"/>
    <lineage>
        <taxon>Bacteria</taxon>
        <taxon>Pseudomonadati</taxon>
        <taxon>Bacteroidota</taxon>
        <taxon>Bacteroidia</taxon>
        <taxon>Bacteroidales</taxon>
        <taxon>Dysgonomonadaceae</taxon>
        <taxon>Dysgonomonas</taxon>
    </lineage>
</organism>
<evidence type="ECO:0000313" key="2">
    <source>
        <dbReference type="Proteomes" id="UP001596023"/>
    </source>
</evidence>
<proteinExistence type="predicted"/>
<dbReference type="RefSeq" id="WP_379993798.1">
    <property type="nucleotide sequence ID" value="NZ_JBHSGN010000015.1"/>
</dbReference>
<keyword evidence="2" id="KW-1185">Reference proteome</keyword>
<accession>A0ABV9KR95</accession>
<evidence type="ECO:0008006" key="3">
    <source>
        <dbReference type="Google" id="ProtNLM"/>
    </source>
</evidence>
<evidence type="ECO:0000313" key="1">
    <source>
        <dbReference type="EMBL" id="MFC4672609.1"/>
    </source>
</evidence>
<dbReference type="EMBL" id="JBHSGN010000015">
    <property type="protein sequence ID" value="MFC4672609.1"/>
    <property type="molecule type" value="Genomic_DNA"/>
</dbReference>
<dbReference type="Proteomes" id="UP001596023">
    <property type="component" value="Unassembled WGS sequence"/>
</dbReference>
<sequence>MKKNILTIFLFISCCMSAQKNIYPGADEKSLSRAQYFTWINNTNEGPAEGQTLINLDFFEWLRKEYGMSLDIYAFDAGLIDGKNFYGTMDSDRFRRNFPNGLTPVYEKAGLNDIRLGLWGGPDGFGDTPAETSKRKNMLISLCRDYNWALFKFDAVCGPLRKEKEDDFIDMMEQCRLYSPDLILLNHRLGLDKAKPYATTFLWEGRESYIDVNSRNNTTAIHNRVGNMERGLVPGLKRLTEDHGVCLSSCLDYWADDLILQAFGRSLILAPQIYGNPWLLSDNEFPKLARIYNLHRKFSKILVNGIKLPGSYGKDAVSRGDEKTRLITLKNLGWTAKEITVTLNDEIGLSKSQWVKARLFHPVESILGTFNYGASLKVLVPPFRSLLLFVSSCNEFSEPGISGVDFEIVKNVPGQPLVIRLLGFPGSSADIKMNNIAKAKRAEIEGEDVSYMKTGKSVRIKFDGDKLKNHYHRKLADMQPLDIPSDVSRMYETAVFAADNNAMEVRSLYRSGQTGIPQVKAARDAFFNQSAFVNRGIWDKQLFDGDMNTGFWASGRRGDIRVKGGCFRLDMGESLFVDSIVLKVNNEYELQPFLVDEGQFAYISSDLNKWKSITFLAGTTMNIQIGEEMRFLKMSPFPDAISEIEVYSNGRKISSEKFRASNLFADSNVMKCAKVWQANFRLDEIAKNSYLVLAVNGKHGVEGAYAVLKIGDNYIGAPSRAVSFPANPWENKVSESESNYSYFFPLTKDMVNKRIEAFVMGYNTNGLDLVPQIWITSYPVPYSEKTMVIYR</sequence>
<reference evidence="2" key="1">
    <citation type="journal article" date="2019" name="Int. J. Syst. Evol. Microbiol.">
        <title>The Global Catalogue of Microorganisms (GCM) 10K type strain sequencing project: providing services to taxonomists for standard genome sequencing and annotation.</title>
        <authorList>
            <consortium name="The Broad Institute Genomics Platform"/>
            <consortium name="The Broad Institute Genome Sequencing Center for Infectious Disease"/>
            <person name="Wu L."/>
            <person name="Ma J."/>
        </authorList>
    </citation>
    <scope>NUCLEOTIDE SEQUENCE [LARGE SCALE GENOMIC DNA]</scope>
    <source>
        <strain evidence="2">CCUG 66188</strain>
    </source>
</reference>
<name>A0ABV9KR95_9BACT</name>
<comment type="caution">
    <text evidence="1">The sequence shown here is derived from an EMBL/GenBank/DDBJ whole genome shotgun (WGS) entry which is preliminary data.</text>
</comment>
<protein>
    <recommendedName>
        <fullName evidence="3">F5/8 type C domain-containing protein</fullName>
    </recommendedName>
</protein>